<dbReference type="STRING" id="6277.A0A498SGL3"/>
<feature type="domain" description="Galectin" evidence="3">
    <location>
        <begin position="34"/>
        <end position="170"/>
    </location>
</feature>
<dbReference type="Gene3D" id="2.60.120.200">
    <property type="match status" value="2"/>
</dbReference>
<dbReference type="PANTHER" id="PTHR11346:SF189">
    <property type="entry name" value="GALECTIN"/>
    <property type="match status" value="1"/>
</dbReference>
<dbReference type="CDD" id="cd00070">
    <property type="entry name" value="GLECT"/>
    <property type="match status" value="2"/>
</dbReference>
<dbReference type="SMART" id="SM00908">
    <property type="entry name" value="Gal-bind_lectin"/>
    <property type="match status" value="2"/>
</dbReference>
<dbReference type="InterPro" id="IPR044156">
    <property type="entry name" value="Galectin-like"/>
</dbReference>
<dbReference type="FunFam" id="2.60.120.200:FF:000261">
    <property type="entry name" value="Galectin"/>
    <property type="match status" value="1"/>
</dbReference>
<sequence length="310" mass="36243">MSSILRKLFKNETKKVTQKNSITGRNSSFPVPYLSKLEGNQLQPGQSLIVRGYIIGRNEFIINLTNGGKVEKEDENDTLDDRLLAIRANIALKRIYLNACIDGEWGREGSVKHKWTPGDEFDIRIRCHEKYFEIFADHKLLAKFAYYMPISNISHIYMNGDAELYTVSWEGKYYQVPYTADIPGNFYPGRKLYVSGFVKKRAKQFMVDFHSGNDIAFRFNPRIAEKIVFQKLIRNTRSEERWGTEEKELEMLFPFKKKRAFDLLFYCDENRFLCYVDDCLVCSFTHRMSSRDIDKLSIDGDIELQGVHLK</sequence>
<feature type="domain" description="Galectin" evidence="3">
    <location>
        <begin position="178"/>
        <end position="310"/>
    </location>
</feature>
<dbReference type="Pfam" id="PF00337">
    <property type="entry name" value="Gal-bind_lectin"/>
    <property type="match status" value="2"/>
</dbReference>
<dbReference type="AlphaFoldDB" id="A0A498SGL3"/>
<dbReference type="SUPFAM" id="SSF49899">
    <property type="entry name" value="Concanavalin A-like lectins/glucanases"/>
    <property type="match status" value="2"/>
</dbReference>
<evidence type="ECO:0000256" key="2">
    <source>
        <dbReference type="RuleBase" id="RU102079"/>
    </source>
</evidence>
<dbReference type="InterPro" id="IPR001079">
    <property type="entry name" value="Galectin_CRD"/>
</dbReference>
<accession>A0A498SGL3</accession>
<dbReference type="GO" id="GO:0030246">
    <property type="term" value="F:carbohydrate binding"/>
    <property type="evidence" value="ECO:0007669"/>
    <property type="project" value="UniProtKB-UniRule"/>
</dbReference>
<evidence type="ECO:0000313" key="4">
    <source>
        <dbReference type="EMBL" id="VBB30848.1"/>
    </source>
</evidence>
<keyword evidence="5" id="KW-1185">Reference proteome</keyword>
<keyword evidence="1 2" id="KW-0430">Lectin</keyword>
<dbReference type="Proteomes" id="UP000276991">
    <property type="component" value="Unassembled WGS sequence"/>
</dbReference>
<reference evidence="4 5" key="1">
    <citation type="submission" date="2018-08" db="EMBL/GenBank/DDBJ databases">
        <authorList>
            <person name="Laetsch R D."/>
            <person name="Stevens L."/>
            <person name="Kumar S."/>
            <person name="Blaxter L. M."/>
        </authorList>
    </citation>
    <scope>NUCLEOTIDE SEQUENCE [LARGE SCALE GENOMIC DNA]</scope>
</reference>
<dbReference type="EMBL" id="UPTC01001016">
    <property type="protein sequence ID" value="VBB30848.1"/>
    <property type="molecule type" value="Genomic_DNA"/>
</dbReference>
<dbReference type="SMART" id="SM00276">
    <property type="entry name" value="GLECT"/>
    <property type="match status" value="2"/>
</dbReference>
<evidence type="ECO:0000259" key="3">
    <source>
        <dbReference type="PROSITE" id="PS51304"/>
    </source>
</evidence>
<evidence type="ECO:0000256" key="1">
    <source>
        <dbReference type="ARBA" id="ARBA00022734"/>
    </source>
</evidence>
<gene>
    <name evidence="4" type="ORF">NAV_LOCUS5639</name>
</gene>
<evidence type="ECO:0000313" key="5">
    <source>
        <dbReference type="Proteomes" id="UP000276991"/>
    </source>
</evidence>
<dbReference type="InterPro" id="IPR013320">
    <property type="entry name" value="ConA-like_dom_sf"/>
</dbReference>
<protein>
    <recommendedName>
        <fullName evidence="2">Galectin</fullName>
    </recommendedName>
</protein>
<dbReference type="OrthoDB" id="5795596at2759"/>
<name>A0A498SGL3_ACAVI</name>
<dbReference type="PROSITE" id="PS51304">
    <property type="entry name" value="GALECTIN"/>
    <property type="match status" value="2"/>
</dbReference>
<proteinExistence type="predicted"/>
<dbReference type="PANTHER" id="PTHR11346">
    <property type="entry name" value="GALECTIN"/>
    <property type="match status" value="1"/>
</dbReference>
<organism evidence="4 5">
    <name type="scientific">Acanthocheilonema viteae</name>
    <name type="common">Filarial nematode worm</name>
    <name type="synonym">Dipetalonema viteae</name>
    <dbReference type="NCBI Taxonomy" id="6277"/>
    <lineage>
        <taxon>Eukaryota</taxon>
        <taxon>Metazoa</taxon>
        <taxon>Ecdysozoa</taxon>
        <taxon>Nematoda</taxon>
        <taxon>Chromadorea</taxon>
        <taxon>Rhabditida</taxon>
        <taxon>Spirurina</taxon>
        <taxon>Spiruromorpha</taxon>
        <taxon>Filarioidea</taxon>
        <taxon>Onchocercidae</taxon>
        <taxon>Acanthocheilonema</taxon>
    </lineage>
</organism>